<comment type="caution">
    <text evidence="1">The sequence shown here is derived from an EMBL/GenBank/DDBJ whole genome shotgun (WGS) entry which is preliminary data.</text>
</comment>
<accession>A0ABV9B9Y1</accession>
<dbReference type="Pfam" id="PF26125">
    <property type="entry name" value="AcrVA2-like"/>
    <property type="match status" value="1"/>
</dbReference>
<reference evidence="2" key="1">
    <citation type="journal article" date="2019" name="Int. J. Syst. Evol. Microbiol.">
        <title>The Global Catalogue of Microorganisms (GCM) 10K type strain sequencing project: providing services to taxonomists for standard genome sequencing and annotation.</title>
        <authorList>
            <consortium name="The Broad Institute Genomics Platform"/>
            <consortium name="The Broad Institute Genome Sequencing Center for Infectious Disease"/>
            <person name="Wu L."/>
            <person name="Ma J."/>
        </authorList>
    </citation>
    <scope>NUCLEOTIDE SEQUENCE [LARGE SCALE GENOMIC DNA]</scope>
    <source>
        <strain evidence="2">CGMCC 4.7177</strain>
    </source>
</reference>
<dbReference type="EMBL" id="JBHSFK010000050">
    <property type="protein sequence ID" value="MFC4507058.1"/>
    <property type="molecule type" value="Genomic_DNA"/>
</dbReference>
<dbReference type="Proteomes" id="UP001595839">
    <property type="component" value="Unassembled WGS sequence"/>
</dbReference>
<evidence type="ECO:0000313" key="1">
    <source>
        <dbReference type="EMBL" id="MFC4507058.1"/>
    </source>
</evidence>
<evidence type="ECO:0000313" key="2">
    <source>
        <dbReference type="Proteomes" id="UP001595839"/>
    </source>
</evidence>
<dbReference type="RefSeq" id="WP_381177537.1">
    <property type="nucleotide sequence ID" value="NZ_JBHSFK010000050.1"/>
</dbReference>
<organism evidence="1 2">
    <name type="scientific">Streptomyces vulcanius</name>
    <dbReference type="NCBI Taxonomy" id="1441876"/>
    <lineage>
        <taxon>Bacteria</taxon>
        <taxon>Bacillati</taxon>
        <taxon>Actinomycetota</taxon>
        <taxon>Actinomycetes</taxon>
        <taxon>Kitasatosporales</taxon>
        <taxon>Streptomycetaceae</taxon>
        <taxon>Streptomyces</taxon>
    </lineage>
</organism>
<dbReference type="InterPro" id="IPR058915">
    <property type="entry name" value="AcrVA2-like"/>
</dbReference>
<protein>
    <submittedName>
        <fullName evidence="1">Uncharacterized protein</fullName>
    </submittedName>
</protein>
<keyword evidence="2" id="KW-1185">Reference proteome</keyword>
<gene>
    <name evidence="1" type="ORF">ACFPIH_47850</name>
</gene>
<sequence length="290" mass="32207">MQQRTNKQILGTTREMVTAMVAHVQGGESRYPAVRELVPYLLAGVKRVPDGIVPSTPEDRREMSAMARDAAIHALWRVDKAVLAMDEYLLAALSESPAELPASAVRGLQYRNPLIVLGAPDFSDEDTVYYRSHLGIPLVAYLFGRWDHGQLLCSMNDDRFEDLGVMFAGFIATPEGLVFQTLRCTVPLGRDSTTIADAVARTVAGFHFSSDMGETDISRLASWLRRYLTQVLHTLSYAGSNKDDAEVYRLATRSAGKGKKARRSRPDEVTEFVKLGGRLSRELRELRSEG</sequence>
<name>A0ABV9B9Y1_9ACTN</name>
<proteinExistence type="predicted"/>